<dbReference type="GO" id="GO:0045454">
    <property type="term" value="P:cell redox homeostasis"/>
    <property type="evidence" value="ECO:0007669"/>
    <property type="project" value="TreeGrafter"/>
</dbReference>
<accession>A0A835DPS6</accession>
<dbReference type="GO" id="GO:0009507">
    <property type="term" value="C:chloroplast"/>
    <property type="evidence" value="ECO:0007669"/>
    <property type="project" value="TreeGrafter"/>
</dbReference>
<organism evidence="7 8">
    <name type="scientific">Tetracentron sinense</name>
    <name type="common">Spur-leaf</name>
    <dbReference type="NCBI Taxonomy" id="13715"/>
    <lineage>
        <taxon>Eukaryota</taxon>
        <taxon>Viridiplantae</taxon>
        <taxon>Streptophyta</taxon>
        <taxon>Embryophyta</taxon>
        <taxon>Tracheophyta</taxon>
        <taxon>Spermatophyta</taxon>
        <taxon>Magnoliopsida</taxon>
        <taxon>Trochodendrales</taxon>
        <taxon>Trochodendraceae</taxon>
        <taxon>Tetracentron</taxon>
    </lineage>
</organism>
<keyword evidence="4" id="KW-1015">Disulfide bond</keyword>
<dbReference type="Proteomes" id="UP000655225">
    <property type="component" value="Unassembled WGS sequence"/>
</dbReference>
<dbReference type="Gene3D" id="3.40.30.10">
    <property type="entry name" value="Glutaredoxin"/>
    <property type="match status" value="1"/>
</dbReference>
<dbReference type="InterPro" id="IPR036249">
    <property type="entry name" value="Thioredoxin-like_sf"/>
</dbReference>
<dbReference type="AlphaFoldDB" id="A0A835DPS6"/>
<dbReference type="FunFam" id="3.40.30.10:FF:000199">
    <property type="entry name" value="Thioredoxin-like 1-2, chloroplastic"/>
    <property type="match status" value="1"/>
</dbReference>
<dbReference type="OrthoDB" id="2121326at2759"/>
<keyword evidence="2" id="KW-0813">Transport</keyword>
<evidence type="ECO:0000259" key="6">
    <source>
        <dbReference type="Pfam" id="PF00085"/>
    </source>
</evidence>
<dbReference type="InterPro" id="IPR013766">
    <property type="entry name" value="Thioredoxin_domain"/>
</dbReference>
<dbReference type="Pfam" id="PF00085">
    <property type="entry name" value="Thioredoxin"/>
    <property type="match status" value="1"/>
</dbReference>
<evidence type="ECO:0000256" key="4">
    <source>
        <dbReference type="ARBA" id="ARBA00023157"/>
    </source>
</evidence>
<proteinExistence type="inferred from homology"/>
<evidence type="ECO:0000313" key="7">
    <source>
        <dbReference type="EMBL" id="KAF8408124.1"/>
    </source>
</evidence>
<feature type="domain" description="Thioredoxin" evidence="6">
    <location>
        <begin position="111"/>
        <end position="182"/>
    </location>
</feature>
<keyword evidence="8" id="KW-1185">Reference proteome</keyword>
<dbReference type="OMA" id="ICISRSM"/>
<dbReference type="PANTHER" id="PTHR43601">
    <property type="entry name" value="THIOREDOXIN, MITOCHONDRIAL"/>
    <property type="match status" value="1"/>
</dbReference>
<evidence type="ECO:0000256" key="1">
    <source>
        <dbReference type="ARBA" id="ARBA00008987"/>
    </source>
</evidence>
<evidence type="ECO:0000256" key="3">
    <source>
        <dbReference type="ARBA" id="ARBA00022982"/>
    </source>
</evidence>
<dbReference type="CDD" id="cd02947">
    <property type="entry name" value="TRX_family"/>
    <property type="match status" value="1"/>
</dbReference>
<evidence type="ECO:0000256" key="2">
    <source>
        <dbReference type="ARBA" id="ARBA00022448"/>
    </source>
</evidence>
<keyword evidence="3" id="KW-0249">Electron transport</keyword>
<dbReference type="EMBL" id="JABCRI010000004">
    <property type="protein sequence ID" value="KAF8408124.1"/>
    <property type="molecule type" value="Genomic_DNA"/>
</dbReference>
<comment type="caution">
    <text evidence="7">The sequence shown here is derived from an EMBL/GenBank/DDBJ whole genome shotgun (WGS) entry which is preliminary data.</text>
</comment>
<reference evidence="7 8" key="1">
    <citation type="submission" date="2020-04" db="EMBL/GenBank/DDBJ databases">
        <title>Plant Genome Project.</title>
        <authorList>
            <person name="Zhang R.-G."/>
        </authorList>
    </citation>
    <scope>NUCLEOTIDE SEQUENCE [LARGE SCALE GENOMIC DNA]</scope>
    <source>
        <strain evidence="7">YNK0</strain>
        <tissue evidence="7">Leaf</tissue>
    </source>
</reference>
<keyword evidence="5" id="KW-0676">Redox-active center</keyword>
<protein>
    <recommendedName>
        <fullName evidence="6">Thioredoxin domain-containing protein</fullName>
    </recommendedName>
</protein>
<comment type="similarity">
    <text evidence="1">Belongs to the thioredoxin family.</text>
</comment>
<dbReference type="PANTHER" id="PTHR43601:SF17">
    <property type="entry name" value="THIOREDOXIN-LIKE 1-2, CHLOROPLASTIC"/>
    <property type="match status" value="1"/>
</dbReference>
<sequence>MACSVKSGFCVSGSNEIDLKTKRVVGFCPSVGNLQFTESKSSDLPVLKSQFKGTQVIVSDPWSFGDWSVKGPANFSVHAQSSICVSRTLRWWDKILKPNMIDINSAEELVDSLLNAGDRLVIIDFYSPGCGGCKALHPKICQFAELNPNALFLKVNQEELKTMCNSLNVHVLPFFRFYRGAEGRLCSFSCTNATIKKFKDALGKHGTDRCSLEPARGLEESELLKLASNGQISTDLPSRSTVEETVEKLILNNMKISNTSSVTGDKIEEIKKENTVLVM</sequence>
<gene>
    <name evidence="7" type="ORF">HHK36_007267</name>
</gene>
<name>A0A835DPS6_TETSI</name>
<dbReference type="SUPFAM" id="SSF52833">
    <property type="entry name" value="Thioredoxin-like"/>
    <property type="match status" value="1"/>
</dbReference>
<evidence type="ECO:0000256" key="5">
    <source>
        <dbReference type="ARBA" id="ARBA00023284"/>
    </source>
</evidence>
<evidence type="ECO:0000313" key="8">
    <source>
        <dbReference type="Proteomes" id="UP000655225"/>
    </source>
</evidence>